<dbReference type="Proteomes" id="UP000476332">
    <property type="component" value="Unassembled WGS sequence"/>
</dbReference>
<protein>
    <submittedName>
        <fullName evidence="2">Uncharacterized protein</fullName>
    </submittedName>
</protein>
<keyword evidence="3" id="KW-1185">Reference proteome</keyword>
<gene>
    <name evidence="2" type="ORF">GTW51_19005</name>
</gene>
<feature type="region of interest" description="Disordered" evidence="1">
    <location>
        <begin position="87"/>
        <end position="110"/>
    </location>
</feature>
<name>A0A6L9MMW0_9HYPH</name>
<organism evidence="2 3">
    <name type="scientific">Aurantimonas aggregata</name>
    <dbReference type="NCBI Taxonomy" id="2047720"/>
    <lineage>
        <taxon>Bacteria</taxon>
        <taxon>Pseudomonadati</taxon>
        <taxon>Pseudomonadota</taxon>
        <taxon>Alphaproteobacteria</taxon>
        <taxon>Hyphomicrobiales</taxon>
        <taxon>Aurantimonadaceae</taxon>
        <taxon>Aurantimonas</taxon>
    </lineage>
</organism>
<proteinExistence type="predicted"/>
<evidence type="ECO:0000313" key="3">
    <source>
        <dbReference type="Proteomes" id="UP000476332"/>
    </source>
</evidence>
<dbReference type="RefSeq" id="WP_163045638.1">
    <property type="nucleotide sequence ID" value="NZ_JAAAMJ010000020.1"/>
</dbReference>
<feature type="region of interest" description="Disordered" evidence="1">
    <location>
        <begin position="1"/>
        <end position="20"/>
    </location>
</feature>
<dbReference type="EMBL" id="JAAAMJ010000020">
    <property type="protein sequence ID" value="NDV88788.1"/>
    <property type="molecule type" value="Genomic_DNA"/>
</dbReference>
<dbReference type="AlphaFoldDB" id="A0A6L9MMW0"/>
<comment type="caution">
    <text evidence="2">The sequence shown here is derived from an EMBL/GenBank/DDBJ whole genome shotgun (WGS) entry which is preliminary data.</text>
</comment>
<evidence type="ECO:0000313" key="2">
    <source>
        <dbReference type="EMBL" id="NDV88788.1"/>
    </source>
</evidence>
<accession>A0A6L9MMW0</accession>
<reference evidence="2 3" key="1">
    <citation type="submission" date="2020-01" db="EMBL/GenBank/DDBJ databases">
        <title>Genomes of bacteria type strains.</title>
        <authorList>
            <person name="Chen J."/>
            <person name="Zhu S."/>
            <person name="Chen J."/>
        </authorList>
    </citation>
    <scope>NUCLEOTIDE SEQUENCE [LARGE SCALE GENOMIC DNA]</scope>
    <source>
        <strain evidence="2 3">KCTC 52919</strain>
    </source>
</reference>
<sequence length="110" mass="12325">MAIFEDKQLPPHGATGDDKRDFRIAWLHRRVENLEAIIFELLRDRAQYEDVQGYKATLDNPGFAPSSSSIRNRTKTMAHAVHAGWKKENLGWPDHPNSASAPSSDGKVGK</sequence>
<evidence type="ECO:0000256" key="1">
    <source>
        <dbReference type="SAM" id="MobiDB-lite"/>
    </source>
</evidence>